<feature type="coiled-coil region" evidence="3">
    <location>
        <begin position="327"/>
        <end position="354"/>
    </location>
</feature>
<dbReference type="Gene3D" id="3.30.450.20">
    <property type="entry name" value="PAS domain"/>
    <property type="match status" value="2"/>
</dbReference>
<dbReference type="InterPro" id="IPR029151">
    <property type="entry name" value="Sensor-like_sf"/>
</dbReference>
<dbReference type="Proteomes" id="UP001221208">
    <property type="component" value="Unassembled WGS sequence"/>
</dbReference>
<dbReference type="InterPro" id="IPR054327">
    <property type="entry name" value="His-kinase-like_sensor"/>
</dbReference>
<reference evidence="6 7" key="1">
    <citation type="submission" date="2022-10" db="EMBL/GenBank/DDBJ databases">
        <title>Janthinobacterium sp. hw3 Genome sequencing.</title>
        <authorList>
            <person name="Park S."/>
        </authorList>
    </citation>
    <scope>NUCLEOTIDE SEQUENCE [LARGE SCALE GENOMIC DNA]</scope>
    <source>
        <strain evidence="7">hw3</strain>
    </source>
</reference>
<evidence type="ECO:0000256" key="1">
    <source>
        <dbReference type="ARBA" id="ARBA00012528"/>
    </source>
</evidence>
<dbReference type="InterPro" id="IPR000160">
    <property type="entry name" value="GGDEF_dom"/>
</dbReference>
<dbReference type="Pfam" id="PF22588">
    <property type="entry name" value="dCache_1_like"/>
    <property type="match status" value="1"/>
</dbReference>
<dbReference type="PANTHER" id="PTHR45138:SF9">
    <property type="entry name" value="DIGUANYLATE CYCLASE DGCM-RELATED"/>
    <property type="match status" value="1"/>
</dbReference>
<dbReference type="NCBIfam" id="TIGR00254">
    <property type="entry name" value="GGDEF"/>
    <property type="match status" value="1"/>
</dbReference>
<evidence type="ECO:0000256" key="3">
    <source>
        <dbReference type="SAM" id="Coils"/>
    </source>
</evidence>
<evidence type="ECO:0000313" key="6">
    <source>
        <dbReference type="EMBL" id="MDC8756800.1"/>
    </source>
</evidence>
<evidence type="ECO:0000313" key="7">
    <source>
        <dbReference type="Proteomes" id="UP001221208"/>
    </source>
</evidence>
<dbReference type="SMART" id="SM00267">
    <property type="entry name" value="GGDEF"/>
    <property type="match status" value="1"/>
</dbReference>
<protein>
    <recommendedName>
        <fullName evidence="1">diguanylate cyclase</fullName>
        <ecNumber evidence="1">2.7.7.65</ecNumber>
    </recommendedName>
</protein>
<name>A0ABT5JVP7_9BURK</name>
<accession>A0ABT5JVP7</accession>
<evidence type="ECO:0000259" key="5">
    <source>
        <dbReference type="PROSITE" id="PS50887"/>
    </source>
</evidence>
<keyword evidence="4" id="KW-0812">Transmembrane</keyword>
<dbReference type="EC" id="2.7.7.65" evidence="1"/>
<dbReference type="CDD" id="cd12915">
    <property type="entry name" value="PDC2_DGC_like"/>
    <property type="match status" value="1"/>
</dbReference>
<dbReference type="Pfam" id="PF00990">
    <property type="entry name" value="GGDEF"/>
    <property type="match status" value="1"/>
</dbReference>
<keyword evidence="3" id="KW-0175">Coiled coil</keyword>
<sequence length="529" mass="58348">MAKLRGIAARIIDLNTGFSPIKWRAVSFVVLVCASLVAVQAWLTWRARDIQLHETTIATANLAQAVAQHAYDTVKETDTILVGLVERMETDGRKPSQLERIHRLLIKRVGELPQLHGLFVYDRDGGWLVNSQPTMAKGQNNADREYFAYHRSHAERGPHIGPPIRSKSTGDWIVTVSRRIDAADGSFAGVVLATIKMDYFRSFFERFMIGRSGAIFVALDNGIMLVRRPFEEKSLGRNISALPLFRDHLPRGPVGTAIITSGQDGVTRINSYRKLEQYPLVISAALSRDEILAQWRADAYLHGIGVGLLVLVLGWMGWRLVRQIELRSQTESELVLARNSLETLNRTLEKLAMQDGLTGLANRRQFDASLQEEFSRAMRNASSLALIMIDVDCFKQYNDIYGHPAGDECLRAIGKVVAGSKHRPGDITARYGGEEMAVLLPETDVAGALIVAENIRKAINKLQLRHAGNNGGVVTVSAGVEAFAPVRLDSRPLELIEAADQALYQAKAHGRNRVCGPAKQLLHAGDAAA</sequence>
<gene>
    <name evidence="6" type="ORF">OIK44_04270</name>
</gene>
<dbReference type="PANTHER" id="PTHR45138">
    <property type="entry name" value="REGULATORY COMPONENTS OF SENSORY TRANSDUCTION SYSTEM"/>
    <property type="match status" value="1"/>
</dbReference>
<feature type="domain" description="GGDEF" evidence="5">
    <location>
        <begin position="382"/>
        <end position="519"/>
    </location>
</feature>
<evidence type="ECO:0000256" key="4">
    <source>
        <dbReference type="SAM" id="Phobius"/>
    </source>
</evidence>
<keyword evidence="4" id="KW-0472">Membrane</keyword>
<dbReference type="PROSITE" id="PS50887">
    <property type="entry name" value="GGDEF"/>
    <property type="match status" value="1"/>
</dbReference>
<feature type="transmembrane region" description="Helical" evidence="4">
    <location>
        <begin position="21"/>
        <end position="43"/>
    </location>
</feature>
<dbReference type="SUPFAM" id="SSF103190">
    <property type="entry name" value="Sensory domain-like"/>
    <property type="match status" value="1"/>
</dbReference>
<organism evidence="6 7">
    <name type="scientific">Janthinobacterium fluminis</name>
    <dbReference type="NCBI Taxonomy" id="2987524"/>
    <lineage>
        <taxon>Bacteria</taxon>
        <taxon>Pseudomonadati</taxon>
        <taxon>Pseudomonadota</taxon>
        <taxon>Betaproteobacteria</taxon>
        <taxon>Burkholderiales</taxon>
        <taxon>Oxalobacteraceae</taxon>
        <taxon>Janthinobacterium</taxon>
    </lineage>
</organism>
<dbReference type="CDD" id="cd12914">
    <property type="entry name" value="PDC1_DGC_like"/>
    <property type="match status" value="1"/>
</dbReference>
<dbReference type="InterPro" id="IPR050469">
    <property type="entry name" value="Diguanylate_Cyclase"/>
</dbReference>
<dbReference type="Gene3D" id="3.30.70.270">
    <property type="match status" value="1"/>
</dbReference>
<keyword evidence="4" id="KW-1133">Transmembrane helix</keyword>
<dbReference type="RefSeq" id="WP_273669435.1">
    <property type="nucleotide sequence ID" value="NZ_JAQQXR010000001.1"/>
</dbReference>
<evidence type="ECO:0000256" key="2">
    <source>
        <dbReference type="ARBA" id="ARBA00034247"/>
    </source>
</evidence>
<comment type="catalytic activity">
    <reaction evidence="2">
        <text>2 GTP = 3',3'-c-di-GMP + 2 diphosphate</text>
        <dbReference type="Rhea" id="RHEA:24898"/>
        <dbReference type="ChEBI" id="CHEBI:33019"/>
        <dbReference type="ChEBI" id="CHEBI:37565"/>
        <dbReference type="ChEBI" id="CHEBI:58805"/>
        <dbReference type="EC" id="2.7.7.65"/>
    </reaction>
</comment>
<dbReference type="CDD" id="cd01949">
    <property type="entry name" value="GGDEF"/>
    <property type="match status" value="1"/>
</dbReference>
<dbReference type="EMBL" id="JAQQXR010000001">
    <property type="protein sequence ID" value="MDC8756800.1"/>
    <property type="molecule type" value="Genomic_DNA"/>
</dbReference>
<dbReference type="SUPFAM" id="SSF55073">
    <property type="entry name" value="Nucleotide cyclase"/>
    <property type="match status" value="1"/>
</dbReference>
<dbReference type="InterPro" id="IPR029787">
    <property type="entry name" value="Nucleotide_cyclase"/>
</dbReference>
<keyword evidence="7" id="KW-1185">Reference proteome</keyword>
<proteinExistence type="predicted"/>
<dbReference type="InterPro" id="IPR043128">
    <property type="entry name" value="Rev_trsase/Diguanyl_cyclase"/>
</dbReference>
<comment type="caution">
    <text evidence="6">The sequence shown here is derived from an EMBL/GenBank/DDBJ whole genome shotgun (WGS) entry which is preliminary data.</text>
</comment>